<evidence type="ECO:0000313" key="1">
    <source>
        <dbReference type="EMBL" id="KKN84428.1"/>
    </source>
</evidence>
<sequence length="209" mass="23701">MNNDRALIGRPRARGEDGLLPTQRRYFDLLSRNGSKRDACDGVGIKSAQVTRWLRDDPAFLRAHEEFFQSAHDATAARFTELQERLPDIAMELLEANKTIKVTNICSKCSHKDTIYVNTTNDTVRARMWADLMKAAGHLKDIRKIEGDVNITHLSAGQRIALEKLRRGLDVSVQQRKELESMGMLEGLKMYDGSEIIEGEILDVKKETM</sequence>
<reference evidence="1" key="1">
    <citation type="journal article" date="2015" name="Nature">
        <title>Complex archaea that bridge the gap between prokaryotes and eukaryotes.</title>
        <authorList>
            <person name="Spang A."/>
            <person name="Saw J.H."/>
            <person name="Jorgensen S.L."/>
            <person name="Zaremba-Niedzwiedzka K."/>
            <person name="Martijn J."/>
            <person name="Lind A.E."/>
            <person name="van Eijk R."/>
            <person name="Schleper C."/>
            <person name="Guy L."/>
            <person name="Ettema T.J."/>
        </authorList>
    </citation>
    <scope>NUCLEOTIDE SEQUENCE</scope>
</reference>
<gene>
    <name evidence="1" type="ORF">LCGC14_0288900</name>
</gene>
<proteinExistence type="predicted"/>
<evidence type="ECO:0008006" key="2">
    <source>
        <dbReference type="Google" id="ProtNLM"/>
    </source>
</evidence>
<dbReference type="AlphaFoldDB" id="A0A0F9WZD2"/>
<dbReference type="EMBL" id="LAZR01000171">
    <property type="protein sequence ID" value="KKN84428.1"/>
    <property type="molecule type" value="Genomic_DNA"/>
</dbReference>
<comment type="caution">
    <text evidence="1">The sequence shown here is derived from an EMBL/GenBank/DDBJ whole genome shotgun (WGS) entry which is preliminary data.</text>
</comment>
<name>A0A0F9WZD2_9ZZZZ</name>
<accession>A0A0F9WZD2</accession>
<protein>
    <recommendedName>
        <fullName evidence="2">Terminase small subunit</fullName>
    </recommendedName>
</protein>
<organism evidence="1">
    <name type="scientific">marine sediment metagenome</name>
    <dbReference type="NCBI Taxonomy" id="412755"/>
    <lineage>
        <taxon>unclassified sequences</taxon>
        <taxon>metagenomes</taxon>
        <taxon>ecological metagenomes</taxon>
    </lineage>
</organism>